<dbReference type="EMBL" id="CP049055">
    <property type="protein sequence ID" value="QII10880.1"/>
    <property type="molecule type" value="Genomic_DNA"/>
</dbReference>
<name>Q1Q1H1_KUEST</name>
<gene>
    <name evidence="2" type="ORF">KsCSTR_15010</name>
    <name evidence="1" type="ORF">kuste3098</name>
</gene>
<accession>Q1Q1H1</accession>
<protein>
    <submittedName>
        <fullName evidence="1">Uncharacterized protein</fullName>
    </submittedName>
</protein>
<sequence>MEGLQQVLHNSNRSQWQINFRSAKKLIVSLRRRLGKKYLLITLAPIASTGSSKIYHSF</sequence>
<reference evidence="1" key="2">
    <citation type="submission" date="2006-01" db="EMBL/GenBank/DDBJ databases">
        <authorList>
            <person name="Genoscope"/>
        </authorList>
    </citation>
    <scope>NUCLEOTIDE SEQUENCE</scope>
</reference>
<organism evidence="1">
    <name type="scientific">Kuenenia stuttgartiensis</name>
    <dbReference type="NCBI Taxonomy" id="174633"/>
    <lineage>
        <taxon>Bacteria</taxon>
        <taxon>Pseudomonadati</taxon>
        <taxon>Planctomycetota</taxon>
        <taxon>Candidatus Brocadiia</taxon>
        <taxon>Candidatus Brocadiales</taxon>
        <taxon>Candidatus Brocadiaceae</taxon>
        <taxon>Candidatus Kuenenia</taxon>
    </lineage>
</organism>
<dbReference type="EMBL" id="CT573071">
    <property type="protein sequence ID" value="CAJ73855.1"/>
    <property type="molecule type" value="Genomic_DNA"/>
</dbReference>
<evidence type="ECO:0000313" key="1">
    <source>
        <dbReference type="EMBL" id="CAJ73855.1"/>
    </source>
</evidence>
<reference evidence="1" key="1">
    <citation type="journal article" date="2006" name="Nature">
        <title>Deciphering the evolution and metabolism of an anammox bacterium from a community genome.</title>
        <authorList>
            <person name="Strous M."/>
            <person name="Pelletier E."/>
            <person name="Mangenot S."/>
            <person name="Rattei T."/>
            <person name="Lehner A."/>
            <person name="Taylor M.W."/>
            <person name="Horn M."/>
            <person name="Daims H."/>
            <person name="Bartol-Mavel D."/>
            <person name="Wincker P."/>
            <person name="Barbe V."/>
            <person name="Fonknechten N."/>
            <person name="Vallenet D."/>
            <person name="Segurens B."/>
            <person name="Schenowitz-Truong C."/>
            <person name="Medigue C."/>
            <person name="Collingro A."/>
            <person name="Snel B."/>
            <person name="Dutilh B.E."/>
            <person name="OpDenCamp H.J.M."/>
            <person name="vanDerDrift C."/>
            <person name="Cirpus I."/>
            <person name="vanDePas-Schoonen K.T."/>
            <person name="Harhangi H.R."/>
            <person name="vanNiftrik L."/>
            <person name="Schmid M."/>
            <person name="Keltjens J."/>
            <person name="vanDeVossenberg J."/>
            <person name="Kartal B."/>
            <person name="Meier H."/>
            <person name="Frishman D."/>
            <person name="Huynen M.A."/>
            <person name="Mewes H."/>
            <person name="Weissenbach J."/>
            <person name="Jetten M.S.M."/>
            <person name="Wagner M."/>
            <person name="LePaslier D."/>
        </authorList>
    </citation>
    <scope>NUCLEOTIDE SEQUENCE</scope>
</reference>
<evidence type="ECO:0000313" key="3">
    <source>
        <dbReference type="Proteomes" id="UP000501926"/>
    </source>
</evidence>
<proteinExistence type="predicted"/>
<evidence type="ECO:0000313" key="2">
    <source>
        <dbReference type="EMBL" id="QII10880.1"/>
    </source>
</evidence>
<dbReference type="Proteomes" id="UP000501926">
    <property type="component" value="Chromosome"/>
</dbReference>
<dbReference type="AlphaFoldDB" id="Q1Q1H1"/>
<reference evidence="2 3" key="3">
    <citation type="submission" date="2020-02" db="EMBL/GenBank/DDBJ databases">
        <title>Newly sequenced genome of strain CSTR1 showed variability in Candidatus Kuenenia stuttgartiensis genomes.</title>
        <authorList>
            <person name="Ding C."/>
            <person name="Adrian L."/>
        </authorList>
    </citation>
    <scope>NUCLEOTIDE SEQUENCE [LARGE SCALE GENOMIC DNA]</scope>
    <source>
        <strain evidence="2 3">CSTR1</strain>
    </source>
</reference>